<gene>
    <name evidence="11" type="primary">LOC116437139</name>
</gene>
<evidence type="ECO:0000256" key="4">
    <source>
        <dbReference type="ARBA" id="ARBA00022729"/>
    </source>
</evidence>
<dbReference type="SMART" id="SM00408">
    <property type="entry name" value="IGc2"/>
    <property type="match status" value="1"/>
</dbReference>
<dbReference type="InterPro" id="IPR013106">
    <property type="entry name" value="Ig_V-set"/>
</dbReference>
<dbReference type="Gene3D" id="1.20.58.90">
    <property type="match status" value="4"/>
</dbReference>
<dbReference type="SMART" id="SM00406">
    <property type="entry name" value="IGv"/>
    <property type="match status" value="1"/>
</dbReference>
<organism evidence="11 12">
    <name type="scientific">Corvus moneduloides</name>
    <name type="common">New Caledonian crow</name>
    <dbReference type="NCBI Taxonomy" id="1196302"/>
    <lineage>
        <taxon>Eukaryota</taxon>
        <taxon>Metazoa</taxon>
        <taxon>Chordata</taxon>
        <taxon>Craniata</taxon>
        <taxon>Vertebrata</taxon>
        <taxon>Euteleostomi</taxon>
        <taxon>Archelosauria</taxon>
        <taxon>Archosauria</taxon>
        <taxon>Dinosauria</taxon>
        <taxon>Saurischia</taxon>
        <taxon>Theropoda</taxon>
        <taxon>Coelurosauria</taxon>
        <taxon>Aves</taxon>
        <taxon>Neognathae</taxon>
        <taxon>Neoaves</taxon>
        <taxon>Telluraves</taxon>
        <taxon>Australaves</taxon>
        <taxon>Passeriformes</taxon>
        <taxon>Corvoidea</taxon>
        <taxon>Corvidae</taxon>
        <taxon>Corvus</taxon>
    </lineage>
</organism>
<dbReference type="SMART" id="SM00449">
    <property type="entry name" value="SPRY"/>
    <property type="match status" value="1"/>
</dbReference>
<keyword evidence="4" id="KW-0732">Signal</keyword>
<dbReference type="InterPro" id="IPR013320">
    <property type="entry name" value="ConA-like_dom_sf"/>
</dbReference>
<dbReference type="CDD" id="cd13733">
    <property type="entry name" value="SPRY_PRY_C-I_1"/>
    <property type="match status" value="1"/>
</dbReference>
<comment type="similarity">
    <text evidence="2">Belongs to the immunoglobulin superfamily. BTN/MOG family.</text>
</comment>
<dbReference type="InterPro" id="IPR003879">
    <property type="entry name" value="Butyrophylin_SPRY"/>
</dbReference>
<dbReference type="FunFam" id="2.60.40.10:FF:000142">
    <property type="entry name" value="V-set domain-containing T-cell activation inhibitor 1"/>
    <property type="match status" value="1"/>
</dbReference>
<dbReference type="InterPro" id="IPR013783">
    <property type="entry name" value="Ig-like_fold"/>
</dbReference>
<dbReference type="FunFam" id="2.60.40.10:FF:000088">
    <property type="entry name" value="Butyrophilin subfamily 1 member A1"/>
    <property type="match status" value="1"/>
</dbReference>
<dbReference type="SMART" id="SM00589">
    <property type="entry name" value="PRY"/>
    <property type="match status" value="1"/>
</dbReference>
<dbReference type="FunFam" id="2.60.120.920:FF:000004">
    <property type="entry name" value="Butyrophilin subfamily 1 member A1"/>
    <property type="match status" value="1"/>
</dbReference>
<reference evidence="12" key="1">
    <citation type="submission" date="2019-10" db="EMBL/GenBank/DDBJ databases">
        <title>Corvus moneduloides (New Caledonian crow) genome, bCorMon1, primary haplotype.</title>
        <authorList>
            <person name="Rutz C."/>
            <person name="Fungtammasan C."/>
            <person name="Mountcastle J."/>
            <person name="Formenti G."/>
            <person name="Chow W."/>
            <person name="Howe K."/>
            <person name="Steele M.P."/>
            <person name="Fernandes J."/>
            <person name="Gilbert M.T.P."/>
            <person name="Fedrigo O."/>
            <person name="Jarvis E.D."/>
            <person name="Gemmell N."/>
        </authorList>
    </citation>
    <scope>NUCLEOTIDE SEQUENCE [LARGE SCALE GENOMIC DNA]</scope>
</reference>
<keyword evidence="6" id="KW-0472">Membrane</keyword>
<dbReference type="GO" id="GO:0042110">
    <property type="term" value="P:T cell activation"/>
    <property type="evidence" value="ECO:0007669"/>
    <property type="project" value="UniProtKB-ARBA"/>
</dbReference>
<keyword evidence="9" id="KW-0393">Immunoglobulin domain</keyword>
<evidence type="ECO:0000256" key="3">
    <source>
        <dbReference type="ARBA" id="ARBA00022692"/>
    </source>
</evidence>
<dbReference type="PROSITE" id="PS50188">
    <property type="entry name" value="B302_SPRY"/>
    <property type="match status" value="1"/>
</dbReference>
<dbReference type="PRINTS" id="PR01407">
    <property type="entry name" value="BUTYPHLNCDUF"/>
</dbReference>
<dbReference type="Ensembl" id="ENSCMUT00000019203.2">
    <property type="protein sequence ID" value="ENSCMUP00000017872.2"/>
    <property type="gene ID" value="ENSCMUG00000011051.2"/>
</dbReference>
<dbReference type="GO" id="GO:0050863">
    <property type="term" value="P:regulation of T cell activation"/>
    <property type="evidence" value="ECO:0007669"/>
    <property type="project" value="UniProtKB-ARBA"/>
</dbReference>
<dbReference type="Gene3D" id="2.60.120.920">
    <property type="match status" value="1"/>
</dbReference>
<comment type="similarity">
    <text evidence="10">Belongs to the SKINT family.</text>
</comment>
<dbReference type="SUPFAM" id="SSF49899">
    <property type="entry name" value="Concanavalin A-like lectins/glucanases"/>
    <property type="match status" value="1"/>
</dbReference>
<keyword evidence="8" id="KW-0325">Glycoprotein</keyword>
<accession>A0A8U7PA22</accession>
<dbReference type="Gene3D" id="2.60.40.10">
    <property type="entry name" value="Immunoglobulins"/>
    <property type="match status" value="2"/>
</dbReference>
<keyword evidence="7" id="KW-1015">Disulfide bond</keyword>
<evidence type="ECO:0000256" key="10">
    <source>
        <dbReference type="ARBA" id="ARBA00038221"/>
    </source>
</evidence>
<evidence type="ECO:0000313" key="12">
    <source>
        <dbReference type="Proteomes" id="UP000694553"/>
    </source>
</evidence>
<evidence type="ECO:0000256" key="5">
    <source>
        <dbReference type="ARBA" id="ARBA00022989"/>
    </source>
</evidence>
<dbReference type="PROSITE" id="PS50835">
    <property type="entry name" value="IG_LIKE"/>
    <property type="match status" value="2"/>
</dbReference>
<evidence type="ECO:0000256" key="9">
    <source>
        <dbReference type="ARBA" id="ARBA00023319"/>
    </source>
</evidence>
<dbReference type="GO" id="GO:0016020">
    <property type="term" value="C:membrane"/>
    <property type="evidence" value="ECO:0007669"/>
    <property type="project" value="UniProtKB-SubCell"/>
</dbReference>
<protein>
    <submittedName>
        <fullName evidence="11">Uncharacterized protein</fullName>
    </submittedName>
</protein>
<dbReference type="InterPro" id="IPR036179">
    <property type="entry name" value="Ig-like_dom_sf"/>
</dbReference>
<dbReference type="InterPro" id="IPR053896">
    <property type="entry name" value="BTN3A2-like_Ig-C"/>
</dbReference>
<dbReference type="GO" id="GO:1903037">
    <property type="term" value="P:regulation of leukocyte cell-cell adhesion"/>
    <property type="evidence" value="ECO:0007669"/>
    <property type="project" value="UniProtKB-ARBA"/>
</dbReference>
<dbReference type="InterPro" id="IPR001870">
    <property type="entry name" value="B30.2/SPRY"/>
</dbReference>
<evidence type="ECO:0000313" key="11">
    <source>
        <dbReference type="Ensembl" id="ENSCMUP00000017872.2"/>
    </source>
</evidence>
<dbReference type="InterPro" id="IPR006574">
    <property type="entry name" value="PRY"/>
</dbReference>
<evidence type="ECO:0000256" key="2">
    <source>
        <dbReference type="ARBA" id="ARBA00007591"/>
    </source>
</evidence>
<name>A0A8U7PA22_CORMO</name>
<dbReference type="InterPro" id="IPR003598">
    <property type="entry name" value="Ig_sub2"/>
</dbReference>
<dbReference type="Pfam" id="PF22705">
    <property type="entry name" value="C2-set_3"/>
    <property type="match status" value="1"/>
</dbReference>
<dbReference type="Pfam" id="PF07686">
    <property type="entry name" value="V-set"/>
    <property type="match status" value="1"/>
</dbReference>
<dbReference type="InterPro" id="IPR003877">
    <property type="entry name" value="SPRY_dom"/>
</dbReference>
<evidence type="ECO:0000256" key="1">
    <source>
        <dbReference type="ARBA" id="ARBA00004479"/>
    </source>
</evidence>
<reference evidence="11" key="3">
    <citation type="submission" date="2025-09" db="UniProtKB">
        <authorList>
            <consortium name="Ensembl"/>
        </authorList>
    </citation>
    <scope>IDENTIFICATION</scope>
</reference>
<sequence>MEQRRWLLLALALLLAIPVSARCSLTDNFKLTSPEKVVGIVGQDTILPCTISSTKPLDNPQVHWIKITDGHTEDIYPHGQFGGEPMQKYCGRTSVPGDGFATGNVSLTLKNVQPADEGIYSCIVTSRDWSTDTSTKLSIAGTGEVFIEIQGPQGQGLELGCRSQGWLPKPTVQWVTEDGQGLSVDTEIHQDSEKLFSVWSRVTVTGEQVGKVTCQILNPLLQVEKETTVLLSGASQWVSASWIQLPLFLLTLAAGAVLVFRGRAVDALESIRLKDHQHLYQKILTLQEAFQNEQESTQRDLQLLRTDLKNELGLTIQANTTNALESMWKKDLHEVSQQVQTLQKAFQNTQVYTQRDLQMIRTDLKDELGKTVEANVTGTIAYIWQKDLLQLSQQIQTLKKTFQNMKVSTQRDLQMIRTDLENKLGRTVEANTSALESRLEKDLHEASQQILTLQKAIQNMEGSTQRDLQMIRTDLEHELGRTVEANTRTMESMWQKDLLQLSQQMQTLQEAIQNMEVSTQRDLQMIRADLENELGRTVEANTRTTESMWQKDLLQLSQQMQTLQGAFQNMQASSQLGLQIAVADLKNKLERTVKENTPRVLESLRLKDLQQLSQEIQALGKDMQTTLGSPEYDLQLLRTYLEKELDLQELRSYRGDVTLDADTAHPRLEISADGQKVKDTGVIRQVPSNEKRFDSHLFVLAKEGYTSGKHYWEVSVGRRRSWALGIARESVTRKGPLTLCPQNGFWAIGLADGRDYWAYTDHWTRLSVSGHLHKIGIFLNIPAKKLRFYNAHKGATLYTFNIADGSSKEGKFIPFLSTGPATAKLDPEPLLIVQEFDDDD</sequence>
<dbReference type="SMART" id="SM00409">
    <property type="entry name" value="IG"/>
    <property type="match status" value="1"/>
</dbReference>
<dbReference type="InterPro" id="IPR050143">
    <property type="entry name" value="TRIM/RBCC"/>
</dbReference>
<keyword evidence="3" id="KW-0812">Transmembrane</keyword>
<evidence type="ECO:0000256" key="6">
    <source>
        <dbReference type="ARBA" id="ARBA00023136"/>
    </source>
</evidence>
<proteinExistence type="inferred from homology"/>
<dbReference type="PANTHER" id="PTHR24103">
    <property type="entry name" value="E3 UBIQUITIN-PROTEIN LIGASE TRIM"/>
    <property type="match status" value="1"/>
</dbReference>
<dbReference type="Pfam" id="PF13765">
    <property type="entry name" value="PRY"/>
    <property type="match status" value="1"/>
</dbReference>
<dbReference type="Pfam" id="PF00622">
    <property type="entry name" value="SPRY"/>
    <property type="match status" value="1"/>
</dbReference>
<keyword evidence="5" id="KW-1133">Transmembrane helix</keyword>
<dbReference type="Proteomes" id="UP000694553">
    <property type="component" value="Unassembled WGS sequence"/>
</dbReference>
<evidence type="ECO:0000256" key="8">
    <source>
        <dbReference type="ARBA" id="ARBA00023180"/>
    </source>
</evidence>
<keyword evidence="12" id="KW-1185">Reference proteome</keyword>
<evidence type="ECO:0000256" key="7">
    <source>
        <dbReference type="ARBA" id="ARBA00023157"/>
    </source>
</evidence>
<reference evidence="11" key="2">
    <citation type="submission" date="2025-08" db="UniProtKB">
        <authorList>
            <consortium name="Ensembl"/>
        </authorList>
    </citation>
    <scope>IDENTIFICATION</scope>
</reference>
<comment type="subcellular location">
    <subcellularLocation>
        <location evidence="1">Membrane</location>
        <topology evidence="1">Single-pass type I membrane protein</topology>
    </subcellularLocation>
</comment>
<dbReference type="AlphaFoldDB" id="A0A8U7PA22"/>
<dbReference type="SUPFAM" id="SSF48726">
    <property type="entry name" value="Immunoglobulin"/>
    <property type="match status" value="2"/>
</dbReference>
<dbReference type="InterPro" id="IPR007110">
    <property type="entry name" value="Ig-like_dom"/>
</dbReference>
<dbReference type="InterPro" id="IPR003599">
    <property type="entry name" value="Ig_sub"/>
</dbReference>
<dbReference type="InterPro" id="IPR043136">
    <property type="entry name" value="B30.2/SPRY_sf"/>
</dbReference>